<evidence type="ECO:0000256" key="1">
    <source>
        <dbReference type="SAM" id="MobiDB-lite"/>
    </source>
</evidence>
<evidence type="ECO:0000313" key="2">
    <source>
        <dbReference type="EMBL" id="CDJ28727.1"/>
    </source>
</evidence>
<dbReference type="InterPro" id="IPR051647">
    <property type="entry name" value="Mediator_comp_sub12"/>
</dbReference>
<reference evidence="2" key="2">
    <citation type="submission" date="2013-10" db="EMBL/GenBank/DDBJ databases">
        <authorList>
            <person name="Aslett M."/>
        </authorList>
    </citation>
    <scope>NUCLEOTIDE SEQUENCE [LARGE SCALE GENOMIC DNA]</scope>
    <source>
        <strain evidence="2">Houghton</strain>
    </source>
</reference>
<dbReference type="RefSeq" id="XP_013351301.1">
    <property type="nucleotide sequence ID" value="XM_013495847.1"/>
</dbReference>
<sequence length="425" mass="46935">MRKKTLIGFAEYAWSKSKGISWGEVDPLLSATGRTQCAAAAAELVYLKIMLKEMQQSQQLHLPSQDSAAAGEAAAGRSPDRRQTAATAAAAATTDGGFCIQTFLVSPFTRTLQTASLSFHDVGTSLKCQEPTVQQPQQQRQQQQQQQQQHVTWLVDSLLKEKYGNMTDTGTEVAALRRRLRQLYVRPLRRRLRQLYVRGELAPTVFSFRLVPEGQKWWLPYVPDSLRQLRKQLQQQLLQLQQGNALLEESVQEEDEHQSLLRGTSKPESAPLGFVSGAPTSSSSASAAGVAAVGTEVSEEDKNLFVIGGAEGGPLAAAEKSVLQTLEQAEQSLHTPEAFRQRQQQHDDAVAAAAAEGHLWRESWKEVTDRQQLLLLILCAADASTFFFVSHSNFLAGLDQQPRLDNGQLRPLLLRCNVEPEISPL</sequence>
<dbReference type="GO" id="GO:0016592">
    <property type="term" value="C:mediator complex"/>
    <property type="evidence" value="ECO:0007669"/>
    <property type="project" value="TreeGrafter"/>
</dbReference>
<protein>
    <submittedName>
        <fullName evidence="2">Uncharacterized protein</fullName>
    </submittedName>
</protein>
<dbReference type="Proteomes" id="UP000030744">
    <property type="component" value="Unassembled WGS sequence"/>
</dbReference>
<feature type="compositionally biased region" description="Low complexity" evidence="1">
    <location>
        <begin position="275"/>
        <end position="285"/>
    </location>
</feature>
<dbReference type="SUPFAM" id="SSF53254">
    <property type="entry name" value="Phosphoglycerate mutase-like"/>
    <property type="match status" value="1"/>
</dbReference>
<gene>
    <name evidence="2" type="ORF">EMH_0043480</name>
</gene>
<dbReference type="PANTHER" id="PTHR46007:SF8">
    <property type="entry name" value="C2H2-TYPE DOMAIN-CONTAINING PROTEIN"/>
    <property type="match status" value="1"/>
</dbReference>
<dbReference type="VEuPathDB" id="ToxoDB:EMH_0043480"/>
<dbReference type="OrthoDB" id="333438at2759"/>
<name>U6JXE6_9EIME</name>
<dbReference type="Gene3D" id="3.40.50.1240">
    <property type="entry name" value="Phosphoglycerate mutase-like"/>
    <property type="match status" value="1"/>
</dbReference>
<dbReference type="GO" id="GO:0045944">
    <property type="term" value="P:positive regulation of transcription by RNA polymerase II"/>
    <property type="evidence" value="ECO:0007669"/>
    <property type="project" value="TreeGrafter"/>
</dbReference>
<dbReference type="InterPro" id="IPR029033">
    <property type="entry name" value="His_PPase_superfam"/>
</dbReference>
<dbReference type="PANTHER" id="PTHR46007">
    <property type="entry name" value="MEDIATOR OF RNA POLYMERASE II TRANSCRIPTION SUBUNIT 12"/>
    <property type="match status" value="1"/>
</dbReference>
<feature type="region of interest" description="Disordered" evidence="1">
    <location>
        <begin position="249"/>
        <end position="285"/>
    </location>
</feature>
<dbReference type="AlphaFoldDB" id="U6JXE6"/>
<keyword evidence="3" id="KW-1185">Reference proteome</keyword>
<dbReference type="GO" id="GO:0003713">
    <property type="term" value="F:transcription coactivator activity"/>
    <property type="evidence" value="ECO:0007669"/>
    <property type="project" value="TreeGrafter"/>
</dbReference>
<feature type="region of interest" description="Disordered" evidence="1">
    <location>
        <begin position="60"/>
        <end position="88"/>
    </location>
</feature>
<reference evidence="2" key="1">
    <citation type="submission" date="2013-10" db="EMBL/GenBank/DDBJ databases">
        <title>Genomic analysis of the causative agents of coccidiosis in chickens.</title>
        <authorList>
            <person name="Reid A.J."/>
            <person name="Blake D."/>
            <person name="Billington K."/>
            <person name="Browne H."/>
            <person name="Dunn M."/>
            <person name="Hung S."/>
            <person name="Kawahara F."/>
            <person name="Miranda-Saavedra D."/>
            <person name="Mourier T."/>
            <person name="Nagra H."/>
            <person name="Otto T.D."/>
            <person name="Rawlings N."/>
            <person name="Sanchez A."/>
            <person name="Sanders M."/>
            <person name="Subramaniam C."/>
            <person name="Tay Y."/>
            <person name="Dear P."/>
            <person name="Doerig C."/>
            <person name="Gruber A."/>
            <person name="Parkinson J."/>
            <person name="Shirley M."/>
            <person name="Wan K.L."/>
            <person name="Berriman M."/>
            <person name="Tomley F."/>
            <person name="Pain A."/>
        </authorList>
    </citation>
    <scope>NUCLEOTIDE SEQUENCE [LARGE SCALE GENOMIC DNA]</scope>
    <source>
        <strain evidence="2">Houghton</strain>
    </source>
</reference>
<proteinExistence type="predicted"/>
<evidence type="ECO:0000313" key="3">
    <source>
        <dbReference type="Proteomes" id="UP000030744"/>
    </source>
</evidence>
<dbReference type="GeneID" id="25379066"/>
<accession>U6JXE6</accession>
<dbReference type="EMBL" id="HG681527">
    <property type="protein sequence ID" value="CDJ28727.1"/>
    <property type="molecule type" value="Genomic_DNA"/>
</dbReference>
<organism evidence="2 3">
    <name type="scientific">Eimeria mitis</name>
    <dbReference type="NCBI Taxonomy" id="44415"/>
    <lineage>
        <taxon>Eukaryota</taxon>
        <taxon>Sar</taxon>
        <taxon>Alveolata</taxon>
        <taxon>Apicomplexa</taxon>
        <taxon>Conoidasida</taxon>
        <taxon>Coccidia</taxon>
        <taxon>Eucoccidiorida</taxon>
        <taxon>Eimeriorina</taxon>
        <taxon>Eimeriidae</taxon>
        <taxon>Eimeria</taxon>
    </lineage>
</organism>